<dbReference type="AlphaFoldDB" id="A0A699RZV8"/>
<accession>A0A699RZV8</accession>
<sequence length="103" mass="11789">KLLKWRKSRPGGLRRLMKIGSVITDVPTPRAKGIVFHEQKQSHIPSVSSSKDKGKAKLIEPEVPIKKRDQMRMDEEYAKQLEAKEKEAARLSRAQQDEEANIL</sequence>
<feature type="non-terminal residue" evidence="3">
    <location>
        <position position="1"/>
    </location>
</feature>
<name>A0A699RZV8_TANCI</name>
<protein>
    <submittedName>
        <fullName evidence="3">Uncharacterized protein</fullName>
    </submittedName>
</protein>
<evidence type="ECO:0000256" key="1">
    <source>
        <dbReference type="SAM" id="Coils"/>
    </source>
</evidence>
<organism evidence="3">
    <name type="scientific">Tanacetum cinerariifolium</name>
    <name type="common">Dalmatian daisy</name>
    <name type="synonym">Chrysanthemum cinerariifolium</name>
    <dbReference type="NCBI Taxonomy" id="118510"/>
    <lineage>
        <taxon>Eukaryota</taxon>
        <taxon>Viridiplantae</taxon>
        <taxon>Streptophyta</taxon>
        <taxon>Embryophyta</taxon>
        <taxon>Tracheophyta</taxon>
        <taxon>Spermatophyta</taxon>
        <taxon>Magnoliopsida</taxon>
        <taxon>eudicotyledons</taxon>
        <taxon>Gunneridae</taxon>
        <taxon>Pentapetalae</taxon>
        <taxon>asterids</taxon>
        <taxon>campanulids</taxon>
        <taxon>Asterales</taxon>
        <taxon>Asteraceae</taxon>
        <taxon>Asteroideae</taxon>
        <taxon>Anthemideae</taxon>
        <taxon>Anthemidinae</taxon>
        <taxon>Tanacetum</taxon>
    </lineage>
</organism>
<gene>
    <name evidence="3" type="ORF">Tci_862583</name>
</gene>
<comment type="caution">
    <text evidence="3">The sequence shown here is derived from an EMBL/GenBank/DDBJ whole genome shotgun (WGS) entry which is preliminary data.</text>
</comment>
<evidence type="ECO:0000313" key="3">
    <source>
        <dbReference type="EMBL" id="GFC90613.1"/>
    </source>
</evidence>
<feature type="coiled-coil region" evidence="1">
    <location>
        <begin position="74"/>
        <end position="101"/>
    </location>
</feature>
<evidence type="ECO:0000256" key="2">
    <source>
        <dbReference type="SAM" id="MobiDB-lite"/>
    </source>
</evidence>
<reference evidence="3" key="1">
    <citation type="journal article" date="2019" name="Sci. Rep.">
        <title>Draft genome of Tanacetum cinerariifolium, the natural source of mosquito coil.</title>
        <authorList>
            <person name="Yamashiro T."/>
            <person name="Shiraishi A."/>
            <person name="Satake H."/>
            <person name="Nakayama K."/>
        </authorList>
    </citation>
    <scope>NUCLEOTIDE SEQUENCE</scope>
</reference>
<dbReference type="EMBL" id="BKCJ011127279">
    <property type="protein sequence ID" value="GFC90613.1"/>
    <property type="molecule type" value="Genomic_DNA"/>
</dbReference>
<proteinExistence type="predicted"/>
<feature type="compositionally biased region" description="Basic and acidic residues" evidence="2">
    <location>
        <begin position="50"/>
        <end position="60"/>
    </location>
</feature>
<keyword evidence="1" id="KW-0175">Coiled coil</keyword>
<feature type="region of interest" description="Disordered" evidence="2">
    <location>
        <begin position="39"/>
        <end position="60"/>
    </location>
</feature>